<dbReference type="Pfam" id="PF04931">
    <property type="entry name" value="DNA_pol_phi"/>
    <property type="match status" value="1"/>
</dbReference>
<evidence type="ECO:0000313" key="6">
    <source>
        <dbReference type="Proteomes" id="UP001388673"/>
    </source>
</evidence>
<evidence type="ECO:0000256" key="1">
    <source>
        <dbReference type="ARBA" id="ARBA00004123"/>
    </source>
</evidence>
<evidence type="ECO:0000256" key="3">
    <source>
        <dbReference type="ARBA" id="ARBA00023242"/>
    </source>
</evidence>
<dbReference type="GO" id="GO:0006355">
    <property type="term" value="P:regulation of DNA-templated transcription"/>
    <property type="evidence" value="ECO:0007669"/>
    <property type="project" value="InterPro"/>
</dbReference>
<comment type="similarity">
    <text evidence="2">Belongs to the MYBBP1A family.</text>
</comment>
<sequence>MASNILPLFWPLANSSKETRLNASASLVSSLENFQQSYSANKPTAGSSRGDQDEDDSEDEDDEDDDDESGMEVDASDEEGEEDGQRDLEGVRLDKQLSKENTEDVVYCVKRLVRGLGSSRESSRLGFAVALTELLSRIHTVTARQVFSLVIRNSQYNNSMKGSDERDLMFARLFGITAIVQSKSLYASTATKDDFRNVVEGLIWLGQGKAWMRESAWWSIVEAVQGLVQSEVEWKEDALTELIEIIFEEKTWTQEKVALVLLLEDQLPDVEWRSHLSPTFKYTPLLNSHNLVTLGRVLKEASSEEDEGIAASTSGSWKPQLHFVWNIILDRYFPKLTSPTFENTSEAPFQDFFRVVVDESLFSNTASSQRRYWGFQVFERALPLLPPSQMPLIFTPNFMRCWMNNLSSADRYLHKAALQIAKRVQDVIKENPKVGITLLSQLVGKHGRPDFDKVTKTKTVESIMGSLNADGVKEFVAYLQSIISGNAQENLDSSRIDERRLWALDQIQALCRNGSVPKDDSCISSVLDFLLVHGFFIIRKTDKKSTITALHAAPKAALSESTAAACRARFFSCITELTTASVSRRATDDSTKATRQQGCDLSGRFWVRRAVEIISALEEDTKHVELMTDADEEIKSIRKGALATLAGLSKAKEDEKEVAKGAEILLSFFVLQTYDEMDDALDMLEDVNTAAQKIFDLPSASSSASDDEDAAPVDALLDVLIALLDKGSSDLRNLANLVFGMVSSAFTESSMKLLNAQLEQTVASAAVDDDEGDDEEVEDTEDDRLEGSGDDDDEEEEDESSDEDDDADDEDDMAPVDPAFRQRVAEALQVAGMGVDENAEEGSDNEEEEYWDDDQMMKVDEQLAEVFRQQATTTKRTDLKHLQIESLHFKNRILDFYDTYAKRQLTNSLVLEVVGALLRLVRASASSEGELANKAAGILRSRFNKPKDVPSTCDVDVAAELLVSIHEMAQKAPSAEFSNLSSVCSLFVSRTIDASIASTSEATPSSSPVVEAYRKTLTDLMTRKSSLVHPAFVLDFVKRFPIRAFALHSDLTTYVAPGGGVNAYRQAQAYTMLQTLSQHLPVISKSESVSKSEIAAFINQASEQVYATLESAAASSSSAEEGGNSNSNWNASKLKDVVKFALQLARASKTLGIPWDLKRVEQVGQVFGQGEKTKEMKGVRSMWNQLGSIFGVVTAQSQKKKGKKAAEAASSGEMQVDGEEETTQNKGKKVEKQKKSQKVLPKTDESTPATAEKPAKKRKTEDGEIKRKKQKSKPTPTTSS</sequence>
<proteinExistence type="inferred from homology"/>
<evidence type="ECO:0008006" key="7">
    <source>
        <dbReference type="Google" id="ProtNLM"/>
    </source>
</evidence>
<dbReference type="InterPro" id="IPR016024">
    <property type="entry name" value="ARM-type_fold"/>
</dbReference>
<evidence type="ECO:0000256" key="2">
    <source>
        <dbReference type="ARBA" id="ARBA00006809"/>
    </source>
</evidence>
<comment type="caution">
    <text evidence="5">The sequence shown here is derived from an EMBL/GenBank/DDBJ whole genome shotgun (WGS) entry which is preliminary data.</text>
</comment>
<dbReference type="GeneID" id="92179629"/>
<accession>A0AAW0Z186</accession>
<keyword evidence="6" id="KW-1185">Reference proteome</keyword>
<dbReference type="KEGG" id="kne:92179629"/>
<feature type="compositionally biased region" description="Polar residues" evidence="4">
    <location>
        <begin position="37"/>
        <end position="49"/>
    </location>
</feature>
<dbReference type="RefSeq" id="XP_066804173.1">
    <property type="nucleotide sequence ID" value="XM_066945484.1"/>
</dbReference>
<evidence type="ECO:0000313" key="5">
    <source>
        <dbReference type="EMBL" id="KAK8861548.1"/>
    </source>
</evidence>
<gene>
    <name evidence="5" type="ORF">IAR55_002370</name>
</gene>
<protein>
    <recommendedName>
        <fullName evidence="7">DNA polymerase phi subunit</fullName>
    </recommendedName>
</protein>
<comment type="subcellular location">
    <subcellularLocation>
        <location evidence="1">Nucleus</location>
    </subcellularLocation>
</comment>
<dbReference type="EMBL" id="JBCAWK010000004">
    <property type="protein sequence ID" value="KAK8861548.1"/>
    <property type="molecule type" value="Genomic_DNA"/>
</dbReference>
<feature type="region of interest" description="Disordered" evidence="4">
    <location>
        <begin position="1197"/>
        <end position="1280"/>
    </location>
</feature>
<reference evidence="5 6" key="1">
    <citation type="journal article" date="2024" name="bioRxiv">
        <title>Comparative genomics of Cryptococcus and Kwoniella reveals pathogenesis evolution and contrasting karyotype dynamics via intercentromeric recombination or chromosome fusion.</title>
        <authorList>
            <person name="Coelho M.A."/>
            <person name="David-Palma M."/>
            <person name="Shea T."/>
            <person name="Bowers K."/>
            <person name="McGinley-Smith S."/>
            <person name="Mohammad A.W."/>
            <person name="Gnirke A."/>
            <person name="Yurkov A.M."/>
            <person name="Nowrousian M."/>
            <person name="Sun S."/>
            <person name="Cuomo C.A."/>
            <person name="Heitman J."/>
        </authorList>
    </citation>
    <scope>NUCLEOTIDE SEQUENCE [LARGE SCALE GENOMIC DNA]</scope>
    <source>
        <strain evidence="5 6">CBS 13917</strain>
    </source>
</reference>
<dbReference type="Proteomes" id="UP001388673">
    <property type="component" value="Unassembled WGS sequence"/>
</dbReference>
<dbReference type="SUPFAM" id="SSF48371">
    <property type="entry name" value="ARM repeat"/>
    <property type="match status" value="1"/>
</dbReference>
<feature type="compositionally biased region" description="Acidic residues" evidence="4">
    <location>
        <begin position="767"/>
        <end position="814"/>
    </location>
</feature>
<feature type="compositionally biased region" description="Acidic residues" evidence="4">
    <location>
        <begin position="52"/>
        <end position="82"/>
    </location>
</feature>
<dbReference type="InterPro" id="IPR007015">
    <property type="entry name" value="DNA_pol_V/MYBBP1A"/>
</dbReference>
<dbReference type="PANTHER" id="PTHR13213">
    <property type="entry name" value="MYB-BINDING PROTEIN 1A FAMILY MEMBER"/>
    <property type="match status" value="1"/>
</dbReference>
<name>A0AAW0Z186_9TREE</name>
<organism evidence="5 6">
    <name type="scientific">Kwoniella newhampshirensis</name>
    <dbReference type="NCBI Taxonomy" id="1651941"/>
    <lineage>
        <taxon>Eukaryota</taxon>
        <taxon>Fungi</taxon>
        <taxon>Dikarya</taxon>
        <taxon>Basidiomycota</taxon>
        <taxon>Agaricomycotina</taxon>
        <taxon>Tremellomycetes</taxon>
        <taxon>Tremellales</taxon>
        <taxon>Cryptococcaceae</taxon>
        <taxon>Kwoniella</taxon>
    </lineage>
</organism>
<dbReference type="GO" id="GO:0000182">
    <property type="term" value="F:rDNA binding"/>
    <property type="evidence" value="ECO:0007669"/>
    <property type="project" value="TreeGrafter"/>
</dbReference>
<evidence type="ECO:0000256" key="4">
    <source>
        <dbReference type="SAM" id="MobiDB-lite"/>
    </source>
</evidence>
<dbReference type="PANTHER" id="PTHR13213:SF2">
    <property type="entry name" value="MYB-BINDING PROTEIN 1A"/>
    <property type="match status" value="1"/>
</dbReference>
<feature type="region of interest" description="Disordered" evidence="4">
    <location>
        <begin position="37"/>
        <end position="95"/>
    </location>
</feature>
<dbReference type="GO" id="GO:0005730">
    <property type="term" value="C:nucleolus"/>
    <property type="evidence" value="ECO:0007669"/>
    <property type="project" value="InterPro"/>
</dbReference>
<feature type="region of interest" description="Disordered" evidence="4">
    <location>
        <begin position="764"/>
        <end position="814"/>
    </location>
</feature>
<keyword evidence="3" id="KW-0539">Nucleus</keyword>
<dbReference type="AlphaFoldDB" id="A0AAW0Z186"/>
<feature type="compositionally biased region" description="Basic and acidic residues" evidence="4">
    <location>
        <begin position="83"/>
        <end position="95"/>
    </location>
</feature>